<evidence type="ECO:0000259" key="3">
    <source>
        <dbReference type="Pfam" id="PF16344"/>
    </source>
</evidence>
<dbReference type="Gene3D" id="2.60.120.1440">
    <property type="match status" value="1"/>
</dbReference>
<dbReference type="Gene3D" id="3.55.50.30">
    <property type="match status" value="1"/>
</dbReference>
<evidence type="ECO:0000313" key="5">
    <source>
        <dbReference type="Proteomes" id="UP001258315"/>
    </source>
</evidence>
<feature type="domain" description="Protein FecR C-terminal" evidence="3">
    <location>
        <begin position="249"/>
        <end position="314"/>
    </location>
</feature>
<dbReference type="Pfam" id="PF16344">
    <property type="entry name" value="FecR_C"/>
    <property type="match status" value="1"/>
</dbReference>
<name>A0ABU3GZV9_9SPHI</name>
<feature type="domain" description="FecR protein" evidence="2">
    <location>
        <begin position="110"/>
        <end position="204"/>
    </location>
</feature>
<dbReference type="PANTHER" id="PTHR30273:SF2">
    <property type="entry name" value="PROTEIN FECR"/>
    <property type="match status" value="1"/>
</dbReference>
<dbReference type="RefSeq" id="WP_311953706.1">
    <property type="nucleotide sequence ID" value="NZ_JAVLVU010000001.1"/>
</dbReference>
<reference evidence="5" key="1">
    <citation type="submission" date="2023-07" db="EMBL/GenBank/DDBJ databases">
        <title>Functional and genomic diversity of the sorghum phyllosphere microbiome.</title>
        <authorList>
            <person name="Shade A."/>
        </authorList>
    </citation>
    <scope>NUCLEOTIDE SEQUENCE [LARGE SCALE GENOMIC DNA]</scope>
    <source>
        <strain evidence="5">SORGH_AS_0422</strain>
    </source>
</reference>
<dbReference type="EMBL" id="JAVLVU010000001">
    <property type="protein sequence ID" value="MDT3405304.1"/>
    <property type="molecule type" value="Genomic_DNA"/>
</dbReference>
<evidence type="ECO:0000256" key="1">
    <source>
        <dbReference type="SAM" id="Phobius"/>
    </source>
</evidence>
<dbReference type="PANTHER" id="PTHR30273">
    <property type="entry name" value="PERIPLASMIC SIGNAL SENSOR AND SIGMA FACTOR ACTIVATOR FECR-RELATED"/>
    <property type="match status" value="1"/>
</dbReference>
<dbReference type="Proteomes" id="UP001258315">
    <property type="component" value="Unassembled WGS sequence"/>
</dbReference>
<dbReference type="InterPro" id="IPR006860">
    <property type="entry name" value="FecR"/>
</dbReference>
<sequence>MEEKYLDILIQKYLNNTATAEEIRALHDWYRSVNDESHVLPYITLEEEQHAKQKMLLKLQKQITANKPADKKVRAFYKYAAVAAVLIIGVFLGIRLEYSNRQFNEAEKTTIVTGFGQRKIIHLNDGSTVWLSAGSKITYPVAFKGKLREVNFLGEAYFDIAKDKAHPFIIHTLNTTTKVLGTSFNVKAFPKQLTVEVALVEGKVSFKGQKSEVILLPHEQVVYNKTAGTLTKSKFSDANDVVARREGEYKFDNMRVNEIAEELTRNFNVNITVEGEVKNCTFFGRLKKGETVDRFLNKMGLIVNASVSKSGNGYLIKGGGCK</sequence>
<evidence type="ECO:0000313" key="4">
    <source>
        <dbReference type="EMBL" id="MDT3405304.1"/>
    </source>
</evidence>
<keyword evidence="1" id="KW-1133">Transmembrane helix</keyword>
<dbReference type="PIRSF" id="PIRSF018266">
    <property type="entry name" value="FecR"/>
    <property type="match status" value="1"/>
</dbReference>
<accession>A0ABU3GZV9</accession>
<organism evidence="4 5">
    <name type="scientific">Mucilaginibacter terrae</name>
    <dbReference type="NCBI Taxonomy" id="1955052"/>
    <lineage>
        <taxon>Bacteria</taxon>
        <taxon>Pseudomonadati</taxon>
        <taxon>Bacteroidota</taxon>
        <taxon>Sphingobacteriia</taxon>
        <taxon>Sphingobacteriales</taxon>
        <taxon>Sphingobacteriaceae</taxon>
        <taxon>Mucilaginibacter</taxon>
    </lineage>
</organism>
<proteinExistence type="predicted"/>
<dbReference type="InterPro" id="IPR032508">
    <property type="entry name" value="FecR_C"/>
</dbReference>
<keyword evidence="1 4" id="KW-0812">Transmembrane</keyword>
<comment type="caution">
    <text evidence="4">The sequence shown here is derived from an EMBL/GenBank/DDBJ whole genome shotgun (WGS) entry which is preliminary data.</text>
</comment>
<feature type="transmembrane region" description="Helical" evidence="1">
    <location>
        <begin position="76"/>
        <end position="94"/>
    </location>
</feature>
<gene>
    <name evidence="4" type="ORF">QE417_004376</name>
</gene>
<dbReference type="Pfam" id="PF04773">
    <property type="entry name" value="FecR"/>
    <property type="match status" value="1"/>
</dbReference>
<evidence type="ECO:0000259" key="2">
    <source>
        <dbReference type="Pfam" id="PF04773"/>
    </source>
</evidence>
<keyword evidence="5" id="KW-1185">Reference proteome</keyword>
<keyword evidence="1" id="KW-0472">Membrane</keyword>
<protein>
    <submittedName>
        <fullName evidence="4">Transmembrane sensor</fullName>
    </submittedName>
</protein>
<dbReference type="InterPro" id="IPR012373">
    <property type="entry name" value="Ferrdict_sens_TM"/>
</dbReference>